<comment type="caution">
    <text evidence="1">The sequence shown here is derived from an EMBL/GenBank/DDBJ whole genome shotgun (WGS) entry which is preliminary data.</text>
</comment>
<accession>A0A829BJC9</accession>
<dbReference type="AlphaFoldDB" id="A0A829BJC9"/>
<protein>
    <submittedName>
        <fullName evidence="1">Uncharacterized protein</fullName>
    </submittedName>
</protein>
<gene>
    <name evidence="1" type="ORF">SMU82_09822</name>
</gene>
<reference evidence="1 2" key="1">
    <citation type="journal article" date="2013" name="Mol. Biol. Evol.">
        <title>Evolutionary and population genomics of the cavity causing bacteria Streptococcus mutans.</title>
        <authorList>
            <person name="Cornejo O.E."/>
            <person name="Lefebure T."/>
            <person name="Pavinski Bitar P.D."/>
            <person name="Lang P."/>
            <person name="Richards V.P."/>
            <person name="Eilertson K."/>
            <person name="Do T."/>
            <person name="Beighton D."/>
            <person name="Zeng L."/>
            <person name="Ahn S.J."/>
            <person name="Burne R.A."/>
            <person name="Siepel A."/>
            <person name="Bustamante C.D."/>
            <person name="Stanhope M.J."/>
        </authorList>
    </citation>
    <scope>NUCLEOTIDE SEQUENCE [LARGE SCALE GENOMIC DNA]</scope>
    <source>
        <strain evidence="1 2">SM6</strain>
    </source>
</reference>
<feature type="non-terminal residue" evidence="1">
    <location>
        <position position="1"/>
    </location>
</feature>
<evidence type="ECO:0000313" key="1">
    <source>
        <dbReference type="EMBL" id="EMC20273.1"/>
    </source>
</evidence>
<name>A0A829BJC9_STRMG</name>
<proteinExistence type="predicted"/>
<sequence length="84" mass="8989">CNSPASTQGLSAKCTVASLLWFSDATRTPYSYPSILCGAKKSPRSSMDSDLEAFSHNPADGSFAAMPDQTAAKTNYPNELFLSY</sequence>
<dbReference type="EMBL" id="AHSR01000103">
    <property type="protein sequence ID" value="EMC20273.1"/>
    <property type="molecule type" value="Genomic_DNA"/>
</dbReference>
<dbReference type="Proteomes" id="UP000011676">
    <property type="component" value="Unassembled WGS sequence"/>
</dbReference>
<evidence type="ECO:0000313" key="2">
    <source>
        <dbReference type="Proteomes" id="UP000011676"/>
    </source>
</evidence>
<organism evidence="1 2">
    <name type="scientific">Streptococcus mutans SM6</name>
    <dbReference type="NCBI Taxonomy" id="857119"/>
    <lineage>
        <taxon>Bacteria</taxon>
        <taxon>Bacillati</taxon>
        <taxon>Bacillota</taxon>
        <taxon>Bacilli</taxon>
        <taxon>Lactobacillales</taxon>
        <taxon>Streptococcaceae</taxon>
        <taxon>Streptococcus</taxon>
    </lineage>
</organism>